<dbReference type="Gene3D" id="3.30.70.100">
    <property type="match status" value="1"/>
</dbReference>
<evidence type="ECO:0000313" key="2">
    <source>
        <dbReference type="EMBL" id="ATC85015.1"/>
    </source>
</evidence>
<proteinExistence type="predicted"/>
<dbReference type="KEGG" id="part:PARC_a0255"/>
<organism evidence="2 3">
    <name type="scientific">Pseudoalteromonas arctica A 37-1-2</name>
    <dbReference type="NCBI Taxonomy" id="1117313"/>
    <lineage>
        <taxon>Bacteria</taxon>
        <taxon>Pseudomonadati</taxon>
        <taxon>Pseudomonadota</taxon>
        <taxon>Gammaproteobacteria</taxon>
        <taxon>Alteromonadales</taxon>
        <taxon>Pseudoalteromonadaceae</taxon>
        <taxon>Pseudoalteromonas</taxon>
    </lineage>
</organism>
<evidence type="ECO:0000313" key="3">
    <source>
        <dbReference type="Proteomes" id="UP000016505"/>
    </source>
</evidence>
<dbReference type="InterPro" id="IPR011008">
    <property type="entry name" value="Dimeric_a/b-barrel"/>
</dbReference>
<dbReference type="InterPro" id="IPR007138">
    <property type="entry name" value="ABM_dom"/>
</dbReference>
<feature type="domain" description="ABM" evidence="1">
    <location>
        <begin position="12"/>
        <end position="69"/>
    </location>
</feature>
<evidence type="ECO:0000259" key="1">
    <source>
        <dbReference type="Pfam" id="PF03992"/>
    </source>
</evidence>
<dbReference type="SUPFAM" id="SSF54909">
    <property type="entry name" value="Dimeric alpha+beta barrel"/>
    <property type="match status" value="1"/>
</dbReference>
<name>A0A290RZB5_9GAMM</name>
<gene>
    <name evidence="2" type="ORF">PARC_a0255</name>
</gene>
<dbReference type="Pfam" id="PF03992">
    <property type="entry name" value="ABM"/>
    <property type="match status" value="1"/>
</dbReference>
<dbReference type="EMBL" id="CP011025">
    <property type="protein sequence ID" value="ATC85015.1"/>
    <property type="molecule type" value="Genomic_DNA"/>
</dbReference>
<protein>
    <recommendedName>
        <fullName evidence="1">ABM domain-containing protein</fullName>
    </recommendedName>
</protein>
<dbReference type="AlphaFoldDB" id="A0A290RZB5"/>
<dbReference type="Proteomes" id="UP000016505">
    <property type="component" value="Chromosome I"/>
</dbReference>
<dbReference type="RefSeq" id="WP_007580068.1">
    <property type="nucleotide sequence ID" value="NZ_CP011025.1"/>
</dbReference>
<sequence length="118" mass="13272">MKNHVTWTVQGQIKEGKYDEFLLVMARLVTLAKSEAGTLMYEWTVSEDKRSVHIYERYQDEDAAKAHLAGWGESGPLFLSVVDMDKVTVFSQLSEEFAQAFAGPSSVFMKPVGGFVKF</sequence>
<reference evidence="2 3" key="1">
    <citation type="journal article" date="2012" name="J. Bacteriol.">
        <title>Genome sequences of type strains of seven species of the marine bacterium Pseudoalteromonas.</title>
        <authorList>
            <person name="Xie B.B."/>
            <person name="Shu Y.L."/>
            <person name="Qin Q.L."/>
            <person name="Rong J.C."/>
            <person name="Zhang X.Y."/>
            <person name="Chen X.L."/>
            <person name="Shi M."/>
            <person name="He H.L."/>
            <person name="Zhou B.C."/>
            <person name="Zhang Y.Z."/>
        </authorList>
    </citation>
    <scope>NUCLEOTIDE SEQUENCE [LARGE SCALE GENOMIC DNA]</scope>
    <source>
        <strain evidence="2 3">A 37-1-2</strain>
    </source>
</reference>
<accession>A0A290RZB5</accession>
<dbReference type="OrthoDB" id="2082794at2"/>